<gene>
    <name evidence="9" type="ORF">A3860_01055</name>
</gene>
<dbReference type="Pfam" id="PF03734">
    <property type="entry name" value="YkuD"/>
    <property type="match status" value="1"/>
</dbReference>
<sequence length="185" mass="21033">MKSKWLFAGLIILAVTGLAAFKTIERRVIKKNIFRSKPAGEVYVVVDKSDYELQVFDEDGWYATYPVVFGNKDLSDKLTEGDRRTPEGTFKIISKKPHQKWHKMLMLDFPTQESWAKFKERKAKGLIPQGAKIGGGIAIHGTWPHDDLVVDDFTNWTNGCVALKNEDLDELDDILPVGTRVIIKR</sequence>
<evidence type="ECO:0000259" key="8">
    <source>
        <dbReference type="PROSITE" id="PS52029"/>
    </source>
</evidence>
<dbReference type="CDD" id="cd16913">
    <property type="entry name" value="YkuD_like"/>
    <property type="match status" value="1"/>
</dbReference>
<proteinExistence type="inferred from homology"/>
<dbReference type="OrthoDB" id="9809748at2"/>
<dbReference type="GO" id="GO:0016740">
    <property type="term" value="F:transferase activity"/>
    <property type="evidence" value="ECO:0007669"/>
    <property type="project" value="UniProtKB-KW"/>
</dbReference>
<organism evidence="9 10">
    <name type="scientific">Niastella vici</name>
    <dbReference type="NCBI Taxonomy" id="1703345"/>
    <lineage>
        <taxon>Bacteria</taxon>
        <taxon>Pseudomonadati</taxon>
        <taxon>Bacteroidota</taxon>
        <taxon>Chitinophagia</taxon>
        <taxon>Chitinophagales</taxon>
        <taxon>Chitinophagaceae</taxon>
        <taxon>Niastella</taxon>
    </lineage>
</organism>
<feature type="domain" description="L,D-TPase catalytic" evidence="8">
    <location>
        <begin position="42"/>
        <end position="184"/>
    </location>
</feature>
<dbReference type="SUPFAM" id="SSF141523">
    <property type="entry name" value="L,D-transpeptidase catalytic domain-like"/>
    <property type="match status" value="1"/>
</dbReference>
<dbReference type="PROSITE" id="PS52029">
    <property type="entry name" value="LD_TPASE"/>
    <property type="match status" value="1"/>
</dbReference>
<comment type="caution">
    <text evidence="9">The sequence shown here is derived from an EMBL/GenBank/DDBJ whole genome shotgun (WGS) entry which is preliminary data.</text>
</comment>
<dbReference type="GO" id="GO:0008360">
    <property type="term" value="P:regulation of cell shape"/>
    <property type="evidence" value="ECO:0007669"/>
    <property type="project" value="UniProtKB-UniRule"/>
</dbReference>
<reference evidence="9 10" key="1">
    <citation type="submission" date="2016-03" db="EMBL/GenBank/DDBJ databases">
        <title>Niastella vici sp. nov., isolated from farmland soil.</title>
        <authorList>
            <person name="Chen L."/>
            <person name="Wang D."/>
            <person name="Yang S."/>
            <person name="Wang G."/>
        </authorList>
    </citation>
    <scope>NUCLEOTIDE SEQUENCE [LARGE SCALE GENOMIC DNA]</scope>
    <source>
        <strain evidence="9 10">DJ57</strain>
    </source>
</reference>
<dbReference type="InterPro" id="IPR038063">
    <property type="entry name" value="Transpep_catalytic_dom"/>
</dbReference>
<evidence type="ECO:0000256" key="7">
    <source>
        <dbReference type="PROSITE-ProRule" id="PRU01373"/>
    </source>
</evidence>
<name>A0A1V9G928_9BACT</name>
<dbReference type="STRING" id="1703345.A3860_01055"/>
<keyword evidence="4 7" id="KW-0133">Cell shape</keyword>
<dbReference type="AlphaFoldDB" id="A0A1V9G928"/>
<dbReference type="PANTHER" id="PTHR36699:SF1">
    <property type="entry name" value="L,D-TRANSPEPTIDASE YAFK-RELATED"/>
    <property type="match status" value="1"/>
</dbReference>
<keyword evidence="3" id="KW-0808">Transferase</keyword>
<evidence type="ECO:0000256" key="2">
    <source>
        <dbReference type="ARBA" id="ARBA00005992"/>
    </source>
</evidence>
<dbReference type="GO" id="GO:0009252">
    <property type="term" value="P:peptidoglycan biosynthetic process"/>
    <property type="evidence" value="ECO:0007669"/>
    <property type="project" value="UniProtKB-UniPathway"/>
</dbReference>
<dbReference type="PANTHER" id="PTHR36699">
    <property type="entry name" value="LD-TRANSPEPTIDASE"/>
    <property type="match status" value="1"/>
</dbReference>
<evidence type="ECO:0000256" key="5">
    <source>
        <dbReference type="ARBA" id="ARBA00022984"/>
    </source>
</evidence>
<keyword evidence="6 7" id="KW-0961">Cell wall biogenesis/degradation</keyword>
<evidence type="ECO:0000313" key="10">
    <source>
        <dbReference type="Proteomes" id="UP000192796"/>
    </source>
</evidence>
<dbReference type="RefSeq" id="WP_081144677.1">
    <property type="nucleotide sequence ID" value="NZ_LVYD01000001.1"/>
</dbReference>
<evidence type="ECO:0000256" key="6">
    <source>
        <dbReference type="ARBA" id="ARBA00023316"/>
    </source>
</evidence>
<dbReference type="InterPro" id="IPR005490">
    <property type="entry name" value="LD_TPept_cat_dom"/>
</dbReference>
<dbReference type="GO" id="GO:0004180">
    <property type="term" value="F:carboxypeptidase activity"/>
    <property type="evidence" value="ECO:0007669"/>
    <property type="project" value="UniProtKB-ARBA"/>
</dbReference>
<comment type="pathway">
    <text evidence="1 7">Cell wall biogenesis; peptidoglycan biosynthesis.</text>
</comment>
<protein>
    <recommendedName>
        <fullName evidence="8">L,D-TPase catalytic domain-containing protein</fullName>
    </recommendedName>
</protein>
<keyword evidence="10" id="KW-1185">Reference proteome</keyword>
<evidence type="ECO:0000256" key="1">
    <source>
        <dbReference type="ARBA" id="ARBA00004752"/>
    </source>
</evidence>
<dbReference type="Proteomes" id="UP000192796">
    <property type="component" value="Unassembled WGS sequence"/>
</dbReference>
<dbReference type="UniPathway" id="UPA00219"/>
<accession>A0A1V9G928</accession>
<evidence type="ECO:0000313" key="9">
    <source>
        <dbReference type="EMBL" id="OQP66978.1"/>
    </source>
</evidence>
<feature type="active site" description="Nucleophile" evidence="7">
    <location>
        <position position="160"/>
    </location>
</feature>
<dbReference type="GO" id="GO:0071555">
    <property type="term" value="P:cell wall organization"/>
    <property type="evidence" value="ECO:0007669"/>
    <property type="project" value="UniProtKB-UniRule"/>
</dbReference>
<dbReference type="EMBL" id="LVYD01000001">
    <property type="protein sequence ID" value="OQP66978.1"/>
    <property type="molecule type" value="Genomic_DNA"/>
</dbReference>
<evidence type="ECO:0000256" key="4">
    <source>
        <dbReference type="ARBA" id="ARBA00022960"/>
    </source>
</evidence>
<evidence type="ECO:0000256" key="3">
    <source>
        <dbReference type="ARBA" id="ARBA00022679"/>
    </source>
</evidence>
<feature type="active site" description="Proton donor/acceptor" evidence="7">
    <location>
        <position position="140"/>
    </location>
</feature>
<comment type="similarity">
    <text evidence="2">Belongs to the YkuD family.</text>
</comment>
<keyword evidence="5 7" id="KW-0573">Peptidoglycan synthesis</keyword>
<dbReference type="Gene3D" id="2.40.440.10">
    <property type="entry name" value="L,D-transpeptidase catalytic domain-like"/>
    <property type="match status" value="1"/>
</dbReference>